<evidence type="ECO:0008006" key="3">
    <source>
        <dbReference type="Google" id="ProtNLM"/>
    </source>
</evidence>
<dbReference type="SUPFAM" id="SSF81383">
    <property type="entry name" value="F-box domain"/>
    <property type="match status" value="1"/>
</dbReference>
<accession>A0A397SFV3</accession>
<evidence type="ECO:0000313" key="2">
    <source>
        <dbReference type="Proteomes" id="UP000265703"/>
    </source>
</evidence>
<evidence type="ECO:0000313" key="1">
    <source>
        <dbReference type="EMBL" id="RIA83576.1"/>
    </source>
</evidence>
<protein>
    <recommendedName>
        <fullName evidence="3">F-box domain-containing protein</fullName>
    </recommendedName>
</protein>
<name>A0A397SFV3_9GLOM</name>
<dbReference type="InterPro" id="IPR036047">
    <property type="entry name" value="F-box-like_dom_sf"/>
</dbReference>
<dbReference type="Proteomes" id="UP000265703">
    <property type="component" value="Unassembled WGS sequence"/>
</dbReference>
<organism evidence="1 2">
    <name type="scientific">Glomus cerebriforme</name>
    <dbReference type="NCBI Taxonomy" id="658196"/>
    <lineage>
        <taxon>Eukaryota</taxon>
        <taxon>Fungi</taxon>
        <taxon>Fungi incertae sedis</taxon>
        <taxon>Mucoromycota</taxon>
        <taxon>Glomeromycotina</taxon>
        <taxon>Glomeromycetes</taxon>
        <taxon>Glomerales</taxon>
        <taxon>Glomeraceae</taxon>
        <taxon>Glomus</taxon>
    </lineage>
</organism>
<proteinExistence type="predicted"/>
<dbReference type="STRING" id="658196.A0A397SFV3"/>
<gene>
    <name evidence="1" type="ORF">C1645_860744</name>
</gene>
<comment type="caution">
    <text evidence="1">The sequence shown here is derived from an EMBL/GenBank/DDBJ whole genome shotgun (WGS) entry which is preliminary data.</text>
</comment>
<keyword evidence="2" id="KW-1185">Reference proteome</keyword>
<dbReference type="EMBL" id="QKYT01000560">
    <property type="protein sequence ID" value="RIA83576.1"/>
    <property type="molecule type" value="Genomic_DNA"/>
</dbReference>
<reference evidence="1 2" key="1">
    <citation type="submission" date="2018-06" db="EMBL/GenBank/DDBJ databases">
        <title>Comparative genomics reveals the genomic features of Rhizophagus irregularis, R. cerebriforme, R. diaphanum and Gigaspora rosea, and their symbiotic lifestyle signature.</title>
        <authorList>
            <person name="Morin E."/>
            <person name="San Clemente H."/>
            <person name="Chen E.C.H."/>
            <person name="De La Providencia I."/>
            <person name="Hainaut M."/>
            <person name="Kuo A."/>
            <person name="Kohler A."/>
            <person name="Murat C."/>
            <person name="Tang N."/>
            <person name="Roy S."/>
            <person name="Loubradou J."/>
            <person name="Henrissat B."/>
            <person name="Grigoriev I.V."/>
            <person name="Corradi N."/>
            <person name="Roux C."/>
            <person name="Martin F.M."/>
        </authorList>
    </citation>
    <scope>NUCLEOTIDE SEQUENCE [LARGE SCALE GENOMIC DNA]</scope>
    <source>
        <strain evidence="1 2">DAOM 227022</strain>
    </source>
</reference>
<dbReference type="OrthoDB" id="2343369at2759"/>
<sequence length="529" mass="61900">MTLPLLPDECFSDILSFLDNKSLYKCLFVNRFYCKLSIPIIWKEPFRPIFVKPKFPLVINTLLICLNDKEISSLIPYKIDFPISQSPLFDYGKFIRMIDQDFVKQNIITWLNPSNAIEGYDVDKYQDYRVQKLMDVIYHMIMRQGSNLQKFNLNVFQSDFYIDLPKFSTFMTFNPGITDLKSLNMEIDLEHNNDIGCQNTIEFLSTIPTFCHNIINCDLWIFKLNSTFVKPFLDIIRLQPLERLLICIVNIEENAKNIINTLEFRSETLKELLFECLDFQHIDLSFISNLECLEQLKFIYCKGFVSHHYEVLSNKKFQLKELKLWHSGLDDFYDRFESNDIKLNVIEEMIHLLGDKSLYKLSLNVVTLETIKMVKLYCSNITFLHIKIFSGQSLVSIIPIICELSSLKILNIQIGSYRVNSSLLVKTLGDYLTSIQSLFFDFFIDLSSFEYFTNNCKANIEKFIVPNNESLRVGYLLCLNNYQKIHNSLKVLGIEDGFDLNDDELELIDSLKNQDISIVPTSQLLKLFY</sequence>
<dbReference type="SUPFAM" id="SSF52047">
    <property type="entry name" value="RNI-like"/>
    <property type="match status" value="1"/>
</dbReference>
<dbReference type="AlphaFoldDB" id="A0A397SFV3"/>